<keyword evidence="5" id="KW-0560">Oxidoreductase</keyword>
<evidence type="ECO:0000256" key="4">
    <source>
        <dbReference type="ARBA" id="ARBA00022827"/>
    </source>
</evidence>
<dbReference type="Pfam" id="PF00441">
    <property type="entry name" value="Acyl-CoA_dh_1"/>
    <property type="match status" value="1"/>
</dbReference>
<dbReference type="Gene3D" id="1.10.540.10">
    <property type="entry name" value="Acyl-CoA dehydrogenase/oxidase, N-terminal domain"/>
    <property type="match status" value="1"/>
</dbReference>
<dbReference type="SUPFAM" id="SSF56645">
    <property type="entry name" value="Acyl-CoA dehydrogenase NM domain-like"/>
    <property type="match status" value="1"/>
</dbReference>
<evidence type="ECO:0000256" key="1">
    <source>
        <dbReference type="ARBA" id="ARBA00001974"/>
    </source>
</evidence>
<sequence length="389" mass="41459">MSTSTVAGHSLLSDEHQQLVASVRDFARTVVAPVAAQHDRDHTFPYEVVRGMADMGLFGLPFPEEYGGMGGDYFALCLALEELGKVDQSVAITLEAGVSLGAMPVYRFGTDAQKKEWLPKLTSGRALGAFGLTEPGAGSDAGGTRTTAVRDGDHWVINGSKQFITNSGTDITELVTVTAVTGTDASGRKQISSIIVPTDTPGFEAGPAYDKVGWNASDTHPLSFTDVRVPLENLLGDEGRGYAGFLQILDEGRIAIAALAVGVAQGCVDESVKYAKEREAFGTTIGRNQAIAFKIARMEARAYAARTAYYDAAALMLAGKPFKKEAAIAKMISSEAAMDNARDATQVHGGYGFMNEYTVARHYRDSKILEIGEGTTEVQLMLIARQVGL</sequence>
<dbReference type="PROSITE" id="PS00073">
    <property type="entry name" value="ACYL_COA_DH_2"/>
    <property type="match status" value="1"/>
</dbReference>
<keyword evidence="3 5" id="KW-0285">Flavoprotein</keyword>
<dbReference type="PIRSF" id="PIRSF016578">
    <property type="entry name" value="HsaA"/>
    <property type="match status" value="1"/>
</dbReference>
<keyword evidence="4 5" id="KW-0274">FAD</keyword>
<dbReference type="PROSITE" id="PS00072">
    <property type="entry name" value="ACYL_COA_DH_1"/>
    <property type="match status" value="1"/>
</dbReference>
<dbReference type="InterPro" id="IPR006091">
    <property type="entry name" value="Acyl-CoA_Oxase/DH_mid-dom"/>
</dbReference>
<gene>
    <name evidence="9" type="ORF">JOE42_003149</name>
</gene>
<dbReference type="PANTHER" id="PTHR43884">
    <property type="entry name" value="ACYL-COA DEHYDROGENASE"/>
    <property type="match status" value="1"/>
</dbReference>
<organism evidence="9 10">
    <name type="scientific">Rhodococcoides corynebacterioides</name>
    <dbReference type="NCBI Taxonomy" id="53972"/>
    <lineage>
        <taxon>Bacteria</taxon>
        <taxon>Bacillati</taxon>
        <taxon>Actinomycetota</taxon>
        <taxon>Actinomycetes</taxon>
        <taxon>Mycobacteriales</taxon>
        <taxon>Nocardiaceae</taxon>
        <taxon>Rhodococcoides</taxon>
    </lineage>
</organism>
<evidence type="ECO:0000256" key="2">
    <source>
        <dbReference type="ARBA" id="ARBA00009347"/>
    </source>
</evidence>
<evidence type="ECO:0000259" key="6">
    <source>
        <dbReference type="Pfam" id="PF00441"/>
    </source>
</evidence>
<proteinExistence type="inferred from homology"/>
<dbReference type="Gene3D" id="2.40.110.10">
    <property type="entry name" value="Butyryl-CoA Dehydrogenase, subunit A, domain 2"/>
    <property type="match status" value="1"/>
</dbReference>
<dbReference type="Gene3D" id="1.20.140.10">
    <property type="entry name" value="Butyryl-CoA Dehydrogenase, subunit A, domain 3"/>
    <property type="match status" value="1"/>
</dbReference>
<dbReference type="Proteomes" id="UP000703038">
    <property type="component" value="Unassembled WGS sequence"/>
</dbReference>
<reference evidence="9 10" key="1">
    <citation type="submission" date="2021-01" db="EMBL/GenBank/DDBJ databases">
        <title>Genomics of switchgrass bacterial isolates.</title>
        <authorList>
            <person name="Shade A."/>
        </authorList>
    </citation>
    <scope>NUCLEOTIDE SEQUENCE [LARGE SCALE GENOMIC DNA]</scope>
    <source>
        <strain evidence="9 10">PvP111</strain>
    </source>
</reference>
<dbReference type="RefSeq" id="WP_204869230.1">
    <property type="nucleotide sequence ID" value="NZ_JAFBBK010000001.1"/>
</dbReference>
<evidence type="ECO:0000313" key="10">
    <source>
        <dbReference type="Proteomes" id="UP000703038"/>
    </source>
</evidence>
<dbReference type="InterPro" id="IPR013786">
    <property type="entry name" value="AcylCoA_DH/ox_N"/>
</dbReference>
<name>A0ABS2KYP6_9NOCA</name>
<feature type="domain" description="Acyl-CoA oxidase/dehydrogenase middle" evidence="7">
    <location>
        <begin position="129"/>
        <end position="227"/>
    </location>
</feature>
<dbReference type="InterPro" id="IPR037069">
    <property type="entry name" value="AcylCoA_DH/ox_N_sf"/>
</dbReference>
<dbReference type="InterPro" id="IPR009100">
    <property type="entry name" value="AcylCoA_DH/oxidase_NM_dom_sf"/>
</dbReference>
<protein>
    <submittedName>
        <fullName evidence="9">Alkylation response protein AidB-like acyl-CoA dehydrogenase</fullName>
    </submittedName>
</protein>
<comment type="cofactor">
    <cofactor evidence="1 5">
        <name>FAD</name>
        <dbReference type="ChEBI" id="CHEBI:57692"/>
    </cofactor>
</comment>
<feature type="domain" description="Acyl-CoA dehydrogenase/oxidase N-terminal" evidence="8">
    <location>
        <begin position="13"/>
        <end position="124"/>
    </location>
</feature>
<comment type="similarity">
    <text evidence="2 5">Belongs to the acyl-CoA dehydrogenase family.</text>
</comment>
<evidence type="ECO:0000313" key="9">
    <source>
        <dbReference type="EMBL" id="MBM7416416.1"/>
    </source>
</evidence>
<dbReference type="InterPro" id="IPR046373">
    <property type="entry name" value="Acyl-CoA_Oxase/DH_mid-dom_sf"/>
</dbReference>
<dbReference type="InterPro" id="IPR036250">
    <property type="entry name" value="AcylCo_DH-like_C"/>
</dbReference>
<evidence type="ECO:0000256" key="3">
    <source>
        <dbReference type="ARBA" id="ARBA00022630"/>
    </source>
</evidence>
<evidence type="ECO:0000256" key="5">
    <source>
        <dbReference type="RuleBase" id="RU362125"/>
    </source>
</evidence>
<dbReference type="InterPro" id="IPR009075">
    <property type="entry name" value="AcylCo_DH/oxidase_C"/>
</dbReference>
<dbReference type="SUPFAM" id="SSF47203">
    <property type="entry name" value="Acyl-CoA dehydrogenase C-terminal domain-like"/>
    <property type="match status" value="1"/>
</dbReference>
<feature type="domain" description="Acyl-CoA dehydrogenase/oxidase C-terminal" evidence="6">
    <location>
        <begin position="239"/>
        <end position="387"/>
    </location>
</feature>
<dbReference type="EMBL" id="JAFBBK010000001">
    <property type="protein sequence ID" value="MBM7416416.1"/>
    <property type="molecule type" value="Genomic_DNA"/>
</dbReference>
<evidence type="ECO:0000259" key="8">
    <source>
        <dbReference type="Pfam" id="PF02771"/>
    </source>
</evidence>
<keyword evidence="10" id="KW-1185">Reference proteome</keyword>
<accession>A0ABS2KYP6</accession>
<dbReference type="PANTHER" id="PTHR43884:SF12">
    <property type="entry name" value="ISOVALERYL-COA DEHYDROGENASE, MITOCHONDRIAL-RELATED"/>
    <property type="match status" value="1"/>
</dbReference>
<dbReference type="Pfam" id="PF02770">
    <property type="entry name" value="Acyl-CoA_dh_M"/>
    <property type="match status" value="1"/>
</dbReference>
<dbReference type="Pfam" id="PF02771">
    <property type="entry name" value="Acyl-CoA_dh_N"/>
    <property type="match status" value="1"/>
</dbReference>
<dbReference type="InterPro" id="IPR006089">
    <property type="entry name" value="Acyl-CoA_DH_CS"/>
</dbReference>
<evidence type="ECO:0000259" key="7">
    <source>
        <dbReference type="Pfam" id="PF02770"/>
    </source>
</evidence>
<comment type="caution">
    <text evidence="9">The sequence shown here is derived from an EMBL/GenBank/DDBJ whole genome shotgun (WGS) entry which is preliminary data.</text>
</comment>